<dbReference type="Proteomes" id="UP000176865">
    <property type="component" value="Unassembled WGS sequence"/>
</dbReference>
<sequence>MTRFFIFSHLGFVHINFLMREAMDIFSCSKDFLFGEEITFCRDLGEIDGIECIGLVLDLNRIAILFYSYDLASGERKCSFEGISQDKNWKPKFCEKVIVNKNVLVSPSIPEITYVSDFCIRRFNISANCDIFEMVRNELYPSQITF</sequence>
<reference evidence="1 2" key="1">
    <citation type="journal article" date="2016" name="Nat. Commun.">
        <title>Thousands of microbial genomes shed light on interconnected biogeochemical processes in an aquifer system.</title>
        <authorList>
            <person name="Anantharaman K."/>
            <person name="Brown C.T."/>
            <person name="Hug L.A."/>
            <person name="Sharon I."/>
            <person name="Castelle C.J."/>
            <person name="Probst A.J."/>
            <person name="Thomas B.C."/>
            <person name="Singh A."/>
            <person name="Wilkins M.J."/>
            <person name="Karaoz U."/>
            <person name="Brodie E.L."/>
            <person name="Williams K.H."/>
            <person name="Hubbard S.S."/>
            <person name="Banfield J.F."/>
        </authorList>
    </citation>
    <scope>NUCLEOTIDE SEQUENCE [LARGE SCALE GENOMIC DNA]</scope>
</reference>
<accession>A0A1F5EML2</accession>
<comment type="caution">
    <text evidence="1">The sequence shown here is derived from an EMBL/GenBank/DDBJ whole genome shotgun (WGS) entry which is preliminary data.</text>
</comment>
<proteinExistence type="predicted"/>
<evidence type="ECO:0000313" key="1">
    <source>
        <dbReference type="EMBL" id="OGD68641.1"/>
    </source>
</evidence>
<dbReference type="AlphaFoldDB" id="A0A1F5EML2"/>
<protein>
    <submittedName>
        <fullName evidence="1">Uncharacterized protein</fullName>
    </submittedName>
</protein>
<organism evidence="1 2">
    <name type="scientific">Candidatus Campbellbacteria bacterium RIFCSPLOWO2_01_FULL_34_15</name>
    <dbReference type="NCBI Taxonomy" id="1797579"/>
    <lineage>
        <taxon>Bacteria</taxon>
        <taxon>Candidatus Campbelliibacteriota</taxon>
    </lineage>
</organism>
<name>A0A1F5EML2_9BACT</name>
<evidence type="ECO:0000313" key="2">
    <source>
        <dbReference type="Proteomes" id="UP000176865"/>
    </source>
</evidence>
<dbReference type="EMBL" id="MFAB01000019">
    <property type="protein sequence ID" value="OGD68641.1"/>
    <property type="molecule type" value="Genomic_DNA"/>
</dbReference>
<gene>
    <name evidence="1" type="ORF">A2996_00050</name>
</gene>
<dbReference type="STRING" id="1797579.A2996_00050"/>